<evidence type="ECO:0000256" key="6">
    <source>
        <dbReference type="ARBA" id="ARBA00023306"/>
    </source>
</evidence>
<accession>A0A814TTC0</accession>
<keyword evidence="5" id="KW-0226">DNA condensation</keyword>
<dbReference type="InterPro" id="IPR025977">
    <property type="entry name" value="Cnd3_C"/>
</dbReference>
<keyword evidence="6" id="KW-0131">Cell cycle</keyword>
<feature type="domain" description="Nuclear condensin complex subunit 3 C-terminal" evidence="8">
    <location>
        <begin position="3"/>
        <end position="201"/>
    </location>
</feature>
<feature type="region of interest" description="Disordered" evidence="7">
    <location>
        <begin position="316"/>
        <end position="336"/>
    </location>
</feature>
<dbReference type="EMBL" id="CAJNOO010001525">
    <property type="protein sequence ID" value="CAF1166004.1"/>
    <property type="molecule type" value="Genomic_DNA"/>
</dbReference>
<gene>
    <name evidence="9" type="ORF">RFH988_LOCUS22699</name>
</gene>
<keyword evidence="4" id="KW-0498">Mitosis</keyword>
<dbReference type="GO" id="GO:0051301">
    <property type="term" value="P:cell division"/>
    <property type="evidence" value="ECO:0007669"/>
    <property type="project" value="UniProtKB-KW"/>
</dbReference>
<comment type="caution">
    <text evidence="9">The sequence shown here is derived from an EMBL/GenBank/DDBJ whole genome shotgun (WGS) entry which is preliminary data.</text>
</comment>
<evidence type="ECO:0000256" key="3">
    <source>
        <dbReference type="ARBA" id="ARBA00022618"/>
    </source>
</evidence>
<evidence type="ECO:0000256" key="1">
    <source>
        <dbReference type="ARBA" id="ARBA00004286"/>
    </source>
</evidence>
<evidence type="ECO:0000259" key="8">
    <source>
        <dbReference type="Pfam" id="PF12719"/>
    </source>
</evidence>
<evidence type="ECO:0000256" key="4">
    <source>
        <dbReference type="ARBA" id="ARBA00022776"/>
    </source>
</evidence>
<reference evidence="9" key="1">
    <citation type="submission" date="2021-02" db="EMBL/GenBank/DDBJ databases">
        <authorList>
            <person name="Nowell W R."/>
        </authorList>
    </citation>
    <scope>NUCLEOTIDE SEQUENCE</scope>
</reference>
<proteinExistence type="predicted"/>
<name>A0A814TTC0_9BILA</name>
<dbReference type="AlphaFoldDB" id="A0A814TTC0"/>
<keyword evidence="3" id="KW-0132">Cell division</keyword>
<dbReference type="GO" id="GO:0000793">
    <property type="term" value="C:condensed chromosome"/>
    <property type="evidence" value="ECO:0007669"/>
    <property type="project" value="TreeGrafter"/>
</dbReference>
<dbReference type="PANTHER" id="PTHR14418">
    <property type="entry name" value="CONDENSIN COMPLEX SUBUNIT 3-RELATED"/>
    <property type="match status" value="1"/>
</dbReference>
<dbReference type="GO" id="GO:0000796">
    <property type="term" value="C:condensin complex"/>
    <property type="evidence" value="ECO:0007669"/>
    <property type="project" value="InterPro"/>
</dbReference>
<evidence type="ECO:0000256" key="5">
    <source>
        <dbReference type="ARBA" id="ARBA00023067"/>
    </source>
</evidence>
<keyword evidence="2" id="KW-0158">Chromosome</keyword>
<evidence type="ECO:0000256" key="2">
    <source>
        <dbReference type="ARBA" id="ARBA00022454"/>
    </source>
</evidence>
<evidence type="ECO:0000313" key="9">
    <source>
        <dbReference type="EMBL" id="CAF1166004.1"/>
    </source>
</evidence>
<comment type="subcellular location">
    <subcellularLocation>
        <location evidence="1">Chromosome</location>
    </subcellularLocation>
</comment>
<organism evidence="9 10">
    <name type="scientific">Rotaria sordida</name>
    <dbReference type="NCBI Taxonomy" id="392033"/>
    <lineage>
        <taxon>Eukaryota</taxon>
        <taxon>Metazoa</taxon>
        <taxon>Spiralia</taxon>
        <taxon>Gnathifera</taxon>
        <taxon>Rotifera</taxon>
        <taxon>Eurotatoria</taxon>
        <taxon>Bdelloidea</taxon>
        <taxon>Philodinida</taxon>
        <taxon>Philodinidae</taxon>
        <taxon>Rotaria</taxon>
    </lineage>
</organism>
<evidence type="ECO:0000313" key="10">
    <source>
        <dbReference type="Proteomes" id="UP000663882"/>
    </source>
</evidence>
<dbReference type="InterPro" id="IPR027165">
    <property type="entry name" value="CND3"/>
</dbReference>
<evidence type="ECO:0000256" key="7">
    <source>
        <dbReference type="SAM" id="MobiDB-lite"/>
    </source>
</evidence>
<protein>
    <recommendedName>
        <fullName evidence="8">Nuclear condensin complex subunit 3 C-terminal domain-containing protein</fullName>
    </recommendedName>
</protein>
<sequence length="394" mass="45653">MIIAKVFIEQEKELELNNTNLKQLLDSLIKSGLSHKNIDIQSQTLPTLRSLTCHSRQATIEYTKQNFHITDKIENISLKCQSISTFIDVLLVHGPDILTNINLLNLTSSQFTTQYFINLLDQQNIEIKTTIAFGLIKLFLSSRLEPNIALLEIILDYRFSNGYRSINQYQRDDITSFFYFFIHSSISNVLLIEELTFDLVSLESMCYFCSVLLSLPTLPIDKSNEEHSHYHLAINLLESIHNSTNNHTSFIIKSYLNTIKHLQFQYMKKEQLQIILDSSIRLRQYPNLPLIISNSIKNIEEQIQSCLKLIKKLTNDNNDDKRSCSPSPPSLRNSKRISSTFKPSIISSPNVLYDRTNQIIINNDNRLLSKGIKRKLNTNRYMTLDFENDTDDFF</sequence>
<dbReference type="PANTHER" id="PTHR14418:SF5">
    <property type="entry name" value="CONDENSIN COMPLEX SUBUNIT 3"/>
    <property type="match status" value="1"/>
</dbReference>
<dbReference type="Proteomes" id="UP000663882">
    <property type="component" value="Unassembled WGS sequence"/>
</dbReference>
<dbReference type="GO" id="GO:0007076">
    <property type="term" value="P:mitotic chromosome condensation"/>
    <property type="evidence" value="ECO:0007669"/>
    <property type="project" value="InterPro"/>
</dbReference>
<dbReference type="OrthoDB" id="10343318at2759"/>
<dbReference type="Pfam" id="PF12719">
    <property type="entry name" value="Cnd3"/>
    <property type="match status" value="1"/>
</dbReference>